<gene>
    <name evidence="2" type="ORF">KSS97_04630</name>
</gene>
<feature type="transmembrane region" description="Helical" evidence="1">
    <location>
        <begin position="33"/>
        <end position="54"/>
    </location>
</feature>
<sequence length="292" mass="33091">MNIKQLEIDIDEYFQLFERVPLRAAWQRRDAKVCLIWTGTVLIALLWALVTVPNVMLTDFIPTLLPILIITMICAIHMGEVSSQVRATRLGAGPTTSLTERLHLKQQWLCARYECTPEKLLDKAREIRLLWEEREEIRNLASDDTMGPRFAAFLRLPDPARFIGLLTAIAAIFATVVTLGSNIDSFFEALQDWKTIVANILISTVLLAELILLWIMVTGMVGQIGPSILEQAGLLPLSRRRVYRYLFTMHIASEPITPFGKKLPLFLKAVSLLFVPIPTLWTKARARVLSQI</sequence>
<keyword evidence="1" id="KW-0472">Membrane</keyword>
<dbReference type="EMBL" id="CP077080">
    <property type="protein sequence ID" value="QXI54244.1"/>
    <property type="molecule type" value="Genomic_DNA"/>
</dbReference>
<dbReference type="RefSeq" id="WP_217861198.1">
    <property type="nucleotide sequence ID" value="NZ_CP077080.1"/>
</dbReference>
<keyword evidence="1" id="KW-0812">Transmembrane</keyword>
<feature type="transmembrane region" description="Helical" evidence="1">
    <location>
        <begin position="200"/>
        <end position="221"/>
    </location>
</feature>
<accession>A0ABX8QFP6</accession>
<evidence type="ECO:0000313" key="3">
    <source>
        <dbReference type="Proteomes" id="UP000824066"/>
    </source>
</evidence>
<name>A0ABX8QFP6_PSECO</name>
<organism evidence="2 3">
    <name type="scientific">Pseudomonas canavaninivorans</name>
    <dbReference type="NCBI Taxonomy" id="2842348"/>
    <lineage>
        <taxon>Bacteria</taxon>
        <taxon>Pseudomonadati</taxon>
        <taxon>Pseudomonadota</taxon>
        <taxon>Gammaproteobacteria</taxon>
        <taxon>Pseudomonadales</taxon>
        <taxon>Pseudomonadaceae</taxon>
        <taxon>Pseudomonas</taxon>
    </lineage>
</organism>
<evidence type="ECO:0000313" key="2">
    <source>
        <dbReference type="EMBL" id="QXI54244.1"/>
    </source>
</evidence>
<reference evidence="2 3" key="1">
    <citation type="journal article" date="2021" name="Microorganisms">
        <title>The Ever-Expanding Pseudomonas Genus: Description of 43 New Species and Partition of the Pseudomonas putida Group.</title>
        <authorList>
            <person name="Girard L."/>
            <person name="Lood C."/>
            <person name="Hofte M."/>
            <person name="Vandamme P."/>
            <person name="Rokni-Zadeh H."/>
            <person name="van Noort V."/>
            <person name="Lavigne R."/>
            <person name="De Mot R."/>
        </authorList>
    </citation>
    <scope>NUCLEOTIDE SEQUENCE [LARGE SCALE GENOMIC DNA]</scope>
    <source>
        <strain evidence="2 3">SWRI17</strain>
    </source>
</reference>
<keyword evidence="1" id="KW-1133">Transmembrane helix</keyword>
<evidence type="ECO:0000256" key="1">
    <source>
        <dbReference type="SAM" id="Phobius"/>
    </source>
</evidence>
<feature type="transmembrane region" description="Helical" evidence="1">
    <location>
        <begin position="162"/>
        <end position="180"/>
    </location>
</feature>
<feature type="transmembrane region" description="Helical" evidence="1">
    <location>
        <begin position="60"/>
        <end position="79"/>
    </location>
</feature>
<protein>
    <submittedName>
        <fullName evidence="2">Uncharacterized protein</fullName>
    </submittedName>
</protein>
<proteinExistence type="predicted"/>
<keyword evidence="3" id="KW-1185">Reference proteome</keyword>
<dbReference type="Proteomes" id="UP000824066">
    <property type="component" value="Chromosome"/>
</dbReference>